<name>A0A0F0CVU6_9BACT</name>
<dbReference type="InterPro" id="IPR005225">
    <property type="entry name" value="Small_GTP-bd"/>
</dbReference>
<dbReference type="InterPro" id="IPR027266">
    <property type="entry name" value="TrmE/GcvT-like"/>
</dbReference>
<dbReference type="InterPro" id="IPR027417">
    <property type="entry name" value="P-loop_NTPase"/>
</dbReference>
<dbReference type="InterPro" id="IPR027368">
    <property type="entry name" value="MnmE_dom2"/>
</dbReference>
<evidence type="ECO:0000256" key="7">
    <source>
        <dbReference type="ARBA" id="ARBA00022842"/>
    </source>
</evidence>
<feature type="binding site" evidence="10">
    <location>
        <begin position="253"/>
        <end position="259"/>
    </location>
    <ligand>
        <name>GTP</name>
        <dbReference type="ChEBI" id="CHEBI:37565"/>
    </ligand>
</feature>
<dbReference type="FunFam" id="3.30.1360.120:FF:000003">
    <property type="entry name" value="tRNA modification GTPase MnmE"/>
    <property type="match status" value="1"/>
</dbReference>
<dbReference type="PANTHER" id="PTHR42714:SF2">
    <property type="entry name" value="TRNA MODIFICATION GTPASE GTPBP3, MITOCHONDRIAL"/>
    <property type="match status" value="1"/>
</dbReference>
<dbReference type="SUPFAM" id="SSF52540">
    <property type="entry name" value="P-loop containing nucleoside triphosphate hydrolases"/>
    <property type="match status" value="1"/>
</dbReference>
<dbReference type="AlphaFoldDB" id="A0A0F0CVU6"/>
<dbReference type="NCBIfam" id="NF003661">
    <property type="entry name" value="PRK05291.1-3"/>
    <property type="match status" value="1"/>
</dbReference>
<dbReference type="Pfam" id="PF01926">
    <property type="entry name" value="MMR_HSR1"/>
    <property type="match status" value="1"/>
</dbReference>
<evidence type="ECO:0000256" key="8">
    <source>
        <dbReference type="ARBA" id="ARBA00022958"/>
    </source>
</evidence>
<dbReference type="InterPro" id="IPR018948">
    <property type="entry name" value="GTP-bd_TrmE_N"/>
</dbReference>
<feature type="domain" description="TrmE-type G" evidence="12">
    <location>
        <begin position="224"/>
        <end position="383"/>
    </location>
</feature>
<feature type="binding site" evidence="10">
    <location>
        <position position="238"/>
    </location>
    <ligand>
        <name>Mg(2+)</name>
        <dbReference type="ChEBI" id="CHEBI:18420"/>
    </ligand>
</feature>
<dbReference type="HAMAP" id="MF_00379">
    <property type="entry name" value="GTPase_MnmE"/>
    <property type="match status" value="1"/>
</dbReference>
<dbReference type="Gene3D" id="1.20.120.430">
    <property type="entry name" value="tRNA modification GTPase MnmE domain 2"/>
    <property type="match status" value="1"/>
</dbReference>
<evidence type="ECO:0000313" key="13">
    <source>
        <dbReference type="EMBL" id="KJJ85570.1"/>
    </source>
</evidence>
<dbReference type="GO" id="GO:0002098">
    <property type="term" value="P:tRNA wobble uridine modification"/>
    <property type="evidence" value="ECO:0007669"/>
    <property type="project" value="TreeGrafter"/>
</dbReference>
<dbReference type="InterPro" id="IPR025867">
    <property type="entry name" value="MnmE_helical"/>
</dbReference>
<evidence type="ECO:0000256" key="3">
    <source>
        <dbReference type="ARBA" id="ARBA00022694"/>
    </source>
</evidence>
<evidence type="ECO:0000313" key="14">
    <source>
        <dbReference type="Proteomes" id="UP000033428"/>
    </source>
</evidence>
<evidence type="ECO:0000256" key="9">
    <source>
        <dbReference type="ARBA" id="ARBA00023134"/>
    </source>
</evidence>
<keyword evidence="5 10" id="KW-0547">Nucleotide-binding</keyword>
<dbReference type="CDD" id="cd04164">
    <property type="entry name" value="trmE"/>
    <property type="match status" value="1"/>
</dbReference>
<comment type="function">
    <text evidence="10">Exhibits a very high intrinsic GTPase hydrolysis rate. Involved in the addition of a carboxymethylaminomethyl (cmnm) group at the wobble position (U34) of certain tRNAs, forming tRNA-cmnm(5)s(2)U34.</text>
</comment>
<comment type="similarity">
    <text evidence="1 10 11">Belongs to the TRAFAC class TrmE-Era-EngA-EngB-Septin-like GTPase superfamily. TrmE GTPase family.</text>
</comment>
<feature type="binding site" evidence="10">
    <location>
        <position position="89"/>
    </location>
    <ligand>
        <name>(6S)-5-formyl-5,6,7,8-tetrahydrofolate</name>
        <dbReference type="ChEBI" id="CHEBI:57457"/>
    </ligand>
</feature>
<feature type="binding site" evidence="10">
    <location>
        <position position="259"/>
    </location>
    <ligand>
        <name>Mg(2+)</name>
        <dbReference type="ChEBI" id="CHEBI:18420"/>
    </ligand>
</feature>
<dbReference type="InterPro" id="IPR006073">
    <property type="entry name" value="GTP-bd"/>
</dbReference>
<gene>
    <name evidence="10" type="primary">mnmE</name>
    <name evidence="10" type="synonym">trmE</name>
    <name evidence="13" type="ORF">OMAG_000525</name>
</gene>
<keyword evidence="9 10" id="KW-0342">GTP-binding</keyword>
<evidence type="ECO:0000256" key="5">
    <source>
        <dbReference type="ARBA" id="ARBA00022741"/>
    </source>
</evidence>
<dbReference type="PRINTS" id="PR00449">
    <property type="entry name" value="RASTRNSFRMNG"/>
</dbReference>
<dbReference type="PROSITE" id="PS51709">
    <property type="entry name" value="G_TRME"/>
    <property type="match status" value="1"/>
</dbReference>
<feature type="binding site" evidence="10">
    <location>
        <position position="128"/>
    </location>
    <ligand>
        <name>(6S)-5-formyl-5,6,7,8-tetrahydrofolate</name>
        <dbReference type="ChEBI" id="CHEBI:57457"/>
    </ligand>
</feature>
<dbReference type="PATRIC" id="fig|1609969.3.peg.577"/>
<evidence type="ECO:0000256" key="10">
    <source>
        <dbReference type="HAMAP-Rule" id="MF_00379"/>
    </source>
</evidence>
<accession>A0A0F0CVU6</accession>
<evidence type="ECO:0000256" key="1">
    <source>
        <dbReference type="ARBA" id="ARBA00011043"/>
    </source>
</evidence>
<keyword evidence="2 10" id="KW-0963">Cytoplasm</keyword>
<dbReference type="FunFam" id="3.40.50.300:FF:001376">
    <property type="entry name" value="tRNA modification GTPase MnmE"/>
    <property type="match status" value="1"/>
</dbReference>
<feature type="binding site" evidence="10">
    <location>
        <begin position="278"/>
        <end position="281"/>
    </location>
    <ligand>
        <name>GTP</name>
        <dbReference type="ChEBI" id="CHEBI:37565"/>
    </ligand>
</feature>
<dbReference type="GO" id="GO:0005829">
    <property type="term" value="C:cytosol"/>
    <property type="evidence" value="ECO:0007669"/>
    <property type="project" value="TreeGrafter"/>
</dbReference>
<keyword evidence="8 10" id="KW-0630">Potassium</keyword>
<dbReference type="PANTHER" id="PTHR42714">
    <property type="entry name" value="TRNA MODIFICATION GTPASE GTPBP3"/>
    <property type="match status" value="1"/>
</dbReference>
<feature type="binding site" evidence="10">
    <location>
        <begin position="234"/>
        <end position="239"/>
    </location>
    <ligand>
        <name>GTP</name>
        <dbReference type="ChEBI" id="CHEBI:37565"/>
    </ligand>
</feature>
<dbReference type="Pfam" id="PF12631">
    <property type="entry name" value="MnmE_helical"/>
    <property type="match status" value="1"/>
</dbReference>
<protein>
    <recommendedName>
        <fullName evidence="10">tRNA modification GTPase MnmE</fullName>
        <ecNumber evidence="10">3.6.-.-</ecNumber>
    </recommendedName>
</protein>
<keyword evidence="3 10" id="KW-0819">tRNA processing</keyword>
<comment type="subunit">
    <text evidence="10">Homodimer. Heterotetramer of two MnmE and two MnmG subunits.</text>
</comment>
<comment type="caution">
    <text evidence="10">Lacks conserved residue(s) required for the propagation of feature annotation.</text>
</comment>
<dbReference type="GO" id="GO:0042802">
    <property type="term" value="F:identical protein binding"/>
    <property type="evidence" value="ECO:0007669"/>
    <property type="project" value="UniProtKB-ARBA"/>
</dbReference>
<reference evidence="13 14" key="1">
    <citation type="submission" date="2015-02" db="EMBL/GenBank/DDBJ databases">
        <title>Single-cell genomics of uncultivated deep-branching MTB reveals a conserved set of magnetosome genes.</title>
        <authorList>
            <person name="Kolinko S."/>
            <person name="Richter M."/>
            <person name="Glockner F.O."/>
            <person name="Brachmann A."/>
            <person name="Schuler D."/>
        </authorList>
    </citation>
    <scope>NUCLEOTIDE SEQUENCE [LARGE SCALE GENOMIC DNA]</scope>
    <source>
        <strain evidence="13">SKK-01</strain>
    </source>
</reference>
<organism evidence="13 14">
    <name type="scientific">Candidatus Omnitrophus magneticus</name>
    <dbReference type="NCBI Taxonomy" id="1609969"/>
    <lineage>
        <taxon>Bacteria</taxon>
        <taxon>Pseudomonadati</taxon>
        <taxon>Candidatus Omnitrophota</taxon>
        <taxon>Candidatus Omnitrophus</taxon>
    </lineage>
</organism>
<comment type="caution">
    <text evidence="13">The sequence shown here is derived from an EMBL/GenBank/DDBJ whole genome shotgun (WGS) entry which is preliminary data.</text>
</comment>
<dbReference type="Proteomes" id="UP000033428">
    <property type="component" value="Unassembled WGS sequence"/>
</dbReference>
<dbReference type="NCBIfam" id="TIGR00231">
    <property type="entry name" value="small_GTP"/>
    <property type="match status" value="1"/>
</dbReference>
<comment type="subcellular location">
    <subcellularLocation>
        <location evidence="10">Cytoplasm</location>
    </subcellularLocation>
</comment>
<feature type="binding site" evidence="10">
    <location>
        <position position="24"/>
    </location>
    <ligand>
        <name>(6S)-5-formyl-5,6,7,8-tetrahydrofolate</name>
        <dbReference type="ChEBI" id="CHEBI:57457"/>
    </ligand>
</feature>
<dbReference type="GO" id="GO:0005525">
    <property type="term" value="F:GTP binding"/>
    <property type="evidence" value="ECO:0007669"/>
    <property type="project" value="UniProtKB-UniRule"/>
</dbReference>
<dbReference type="CDD" id="cd14858">
    <property type="entry name" value="TrmE_N"/>
    <property type="match status" value="1"/>
</dbReference>
<comment type="cofactor">
    <cofactor evidence="10">
        <name>K(+)</name>
        <dbReference type="ChEBI" id="CHEBI:29103"/>
    </cofactor>
    <text evidence="10">Binds 1 potassium ion per subunit.</text>
</comment>
<feature type="binding site" evidence="10">
    <location>
        <position position="462"/>
    </location>
    <ligand>
        <name>(6S)-5-formyl-5,6,7,8-tetrahydrofolate</name>
        <dbReference type="ChEBI" id="CHEBI:57457"/>
    </ligand>
</feature>
<dbReference type="Gene3D" id="3.30.1360.120">
    <property type="entry name" value="Probable tRNA modification gtpase trme, domain 1"/>
    <property type="match status" value="1"/>
</dbReference>
<sequence>MNKKNDTIAAISTPLGEGGIGIVRLSGNDAFAVVSKIFFSKNSSDIFSYKTGTIHFGYIKDIAKGEIIDEVLLSVMRAPKTYTKENIVEINCHGGALIVQMVLDVCISSGARLAEPGEFTKRAFLNGRIDLSQAEAVIDIIKSESEICSRMAMENLQGKLSRDIREIRELIINILAEIELSIDFTEEDVEFSEQSRITGKIKTARNKIKDMLASGSKGMMIKRGVKAVICGRPNVGKSSLMNALLRHERVIVAERAGTTRDVVEDALNIKGISVRLYDTAGIMETSDAIEIESIKRTKQKIDSADIALFVLDAGAVISQEDRLIFETIKNKNKVIILNKIDMPLKINEELVKKEFNMPDACEVSSLTGKGIENLEEIVFKMIAGNTFDKGHASIIARVRHKECLENALISMNNADKTINEGFNLELIASDLNSALYELGLITGEIVDDSILDKIFSEFCIGK</sequence>
<dbReference type="NCBIfam" id="TIGR00450">
    <property type="entry name" value="mnmE_trmE_thdF"/>
    <property type="match status" value="1"/>
</dbReference>
<keyword evidence="4 10" id="KW-0479">Metal-binding</keyword>
<evidence type="ECO:0000256" key="2">
    <source>
        <dbReference type="ARBA" id="ARBA00022490"/>
    </source>
</evidence>
<dbReference type="EMBL" id="JYNY01000114">
    <property type="protein sequence ID" value="KJJ85570.1"/>
    <property type="molecule type" value="Genomic_DNA"/>
</dbReference>
<dbReference type="GO" id="GO:0030488">
    <property type="term" value="P:tRNA methylation"/>
    <property type="evidence" value="ECO:0007669"/>
    <property type="project" value="TreeGrafter"/>
</dbReference>
<keyword evidence="14" id="KW-1185">Reference proteome</keyword>
<evidence type="ECO:0000256" key="6">
    <source>
        <dbReference type="ARBA" id="ARBA00022801"/>
    </source>
</evidence>
<keyword evidence="7 10" id="KW-0460">Magnesium</keyword>
<dbReference type="Pfam" id="PF10396">
    <property type="entry name" value="TrmE_N"/>
    <property type="match status" value="1"/>
</dbReference>
<evidence type="ECO:0000256" key="4">
    <source>
        <dbReference type="ARBA" id="ARBA00022723"/>
    </source>
</evidence>
<dbReference type="GO" id="GO:0003924">
    <property type="term" value="F:GTPase activity"/>
    <property type="evidence" value="ECO:0007669"/>
    <property type="project" value="UniProtKB-UniRule"/>
</dbReference>
<dbReference type="EC" id="3.6.-.-" evidence="10"/>
<dbReference type="InterPro" id="IPR031168">
    <property type="entry name" value="G_TrmE"/>
</dbReference>
<evidence type="ECO:0000259" key="12">
    <source>
        <dbReference type="PROSITE" id="PS51709"/>
    </source>
</evidence>
<keyword evidence="6 10" id="KW-0378">Hydrolase</keyword>
<dbReference type="InterPro" id="IPR004520">
    <property type="entry name" value="GTPase_MnmE"/>
</dbReference>
<proteinExistence type="inferred from homology"/>
<dbReference type="Gene3D" id="3.40.50.300">
    <property type="entry name" value="P-loop containing nucleotide triphosphate hydrolases"/>
    <property type="match status" value="1"/>
</dbReference>
<evidence type="ECO:0000256" key="11">
    <source>
        <dbReference type="RuleBase" id="RU003313"/>
    </source>
</evidence>
<dbReference type="GO" id="GO:0046872">
    <property type="term" value="F:metal ion binding"/>
    <property type="evidence" value="ECO:0007669"/>
    <property type="project" value="UniProtKB-KW"/>
</dbReference>